<evidence type="ECO:0008006" key="4">
    <source>
        <dbReference type="Google" id="ProtNLM"/>
    </source>
</evidence>
<organism evidence="2 3">
    <name type="scientific">Rubricoccus marinus</name>
    <dbReference type="NCBI Taxonomy" id="716817"/>
    <lineage>
        <taxon>Bacteria</taxon>
        <taxon>Pseudomonadati</taxon>
        <taxon>Rhodothermota</taxon>
        <taxon>Rhodothermia</taxon>
        <taxon>Rhodothermales</taxon>
        <taxon>Rubricoccaceae</taxon>
        <taxon>Rubricoccus</taxon>
    </lineage>
</organism>
<proteinExistence type="predicted"/>
<dbReference type="InParanoid" id="A0A259TU50"/>
<dbReference type="AlphaFoldDB" id="A0A259TU50"/>
<dbReference type="InterPro" id="IPR006881">
    <property type="entry name" value="RepA_C"/>
</dbReference>
<evidence type="ECO:0000256" key="1">
    <source>
        <dbReference type="SAM" id="MobiDB-lite"/>
    </source>
</evidence>
<accession>A0A259TU50</accession>
<dbReference type="Proteomes" id="UP000216446">
    <property type="component" value="Unassembled WGS sequence"/>
</dbReference>
<protein>
    <recommendedName>
        <fullName evidence="4">Plasmid encoded RepA protein</fullName>
    </recommendedName>
</protein>
<evidence type="ECO:0000313" key="3">
    <source>
        <dbReference type="Proteomes" id="UP000216446"/>
    </source>
</evidence>
<comment type="caution">
    <text evidence="2">The sequence shown here is derived from an EMBL/GenBank/DDBJ whole genome shotgun (WGS) entry which is preliminary data.</text>
</comment>
<reference evidence="2 3" key="1">
    <citation type="submission" date="2016-11" db="EMBL/GenBank/DDBJ databases">
        <title>Study of marine rhodopsin-containing bacteria.</title>
        <authorList>
            <person name="Yoshizawa S."/>
            <person name="Kumagai Y."/>
            <person name="Kogure K."/>
        </authorList>
    </citation>
    <scope>NUCLEOTIDE SEQUENCE [LARGE SCALE GENOMIC DNA]</scope>
    <source>
        <strain evidence="2 3">SG-29</strain>
    </source>
</reference>
<keyword evidence="3" id="KW-1185">Reference proteome</keyword>
<sequence>MSETPHAKPSPGDRTPSRPSRAELAAQTRRDNRNRRVTHILSQRPEDAGAIAMNPTTFVQAMLPHKERYLLGADGERVTIHGVGGKPQPLLATTYAATNGSFTLTIRAGTKRGPNHVHPEVSRGIPFGGLARLLLCYIITEAQIKKRRTIDLGTTLTDFCERVDITPSGGEHGRIAYVIDQLQRLSTAVVDYRWDTFEGPHAHQRGESILFVDSYHFWHCAATPTSEPADGGTITLSDRFWHEIVVGSCFPIDFRKAQLFRARPTAYDLYLWLTYRLSGLERTGRPEVVVNYDQLHAQLGSHYKTDEHGKLTASAKKNFGYKVRDAIRAIAAVWPELHVEFPRGRVVVRSTGPDVQTRQAKRAK</sequence>
<name>A0A259TU50_9BACT</name>
<gene>
    <name evidence="2" type="ORF">BSZ36_17605</name>
</gene>
<feature type="region of interest" description="Disordered" evidence="1">
    <location>
        <begin position="1"/>
        <end position="36"/>
    </location>
</feature>
<evidence type="ECO:0000313" key="2">
    <source>
        <dbReference type="EMBL" id="OZC01263.1"/>
    </source>
</evidence>
<dbReference type="EMBL" id="MQWB01000011">
    <property type="protein sequence ID" value="OZC01263.1"/>
    <property type="molecule type" value="Genomic_DNA"/>
</dbReference>
<dbReference type="OrthoDB" id="932750at2"/>
<dbReference type="Pfam" id="PF04796">
    <property type="entry name" value="RepA_C"/>
    <property type="match status" value="1"/>
</dbReference>